<dbReference type="InterPro" id="IPR001650">
    <property type="entry name" value="Helicase_C-like"/>
</dbReference>
<keyword evidence="1" id="KW-0378">Hydrolase</keyword>
<feature type="domain" description="Helicase ATP-binding" evidence="2">
    <location>
        <begin position="106"/>
        <end position="252"/>
    </location>
</feature>
<dbReference type="PROSITE" id="PS51194">
    <property type="entry name" value="HELICASE_CTER"/>
    <property type="match status" value="1"/>
</dbReference>
<dbReference type="RefSeq" id="WP_322185732.1">
    <property type="nucleotide sequence ID" value="NZ_JAXLPB010000001.1"/>
</dbReference>
<sequence>MDWTPEATAMLVSLHRAGTRYSEIAKAITEAGHGARTKNAICGKIDRMIAAGEIKRGEAAVEPSAPAIRIEDYTRFLQAKTHEGAKHGFEPLFMPKSAFDFQEAMIGYAVEKGRSAIFEDCGLGKTIQFLAWAENVVRFTNRPVLVLTPLAVAGQTIREAEKFGIQAARSSDGSIPAKIVVTNYERLGAFNPADFAGVVCDESSILKSFDGSRKAEITEFMRKVPYRLLATATAAPNDYIELGTSSEALGYTGYMDMLNRFFKNDQNNSATRRMYGEATKWRFKGHAELPFWQWVCSWSRAMRRPSDLGFDDGAFQLPPLIENSHLVEANSLPNGLLFSLPASTLPEQRDEKKRTIKERCERAAALVDHGKPAIVWCQFNEEADLLEEIIPGAKQVSGSQKDEVKEARFMDFINGDIRVLVTKPKIGALGLNFQHCAHVVYFPSHSFEQYYQAVRRCWRFGQKNPVTVDVVMTEGERKVMDNLRRKADAAEVMFGNLISEMNNAMAVSTAKAFDRAMEAPSW</sequence>
<keyword evidence="4" id="KW-0067">ATP-binding</keyword>
<keyword evidence="4" id="KW-0347">Helicase</keyword>
<reference evidence="4 5" key="1">
    <citation type="submission" date="2023-12" db="EMBL/GenBank/DDBJ databases">
        <title>Description of Novel Strain Fulvimarina sp. 2208YS6-2-32 isolated from Uroteuthis (Photololigo) edulis.</title>
        <authorList>
            <person name="Park J.-S."/>
        </authorList>
    </citation>
    <scope>NUCLEOTIDE SEQUENCE [LARGE SCALE GENOMIC DNA]</scope>
    <source>
        <strain evidence="4 5">2208YS6-2-32</strain>
    </source>
</reference>
<evidence type="ECO:0000313" key="4">
    <source>
        <dbReference type="EMBL" id="MDY8108283.1"/>
    </source>
</evidence>
<organism evidence="4 5">
    <name type="scientific">Fulvimarina uroteuthidis</name>
    <dbReference type="NCBI Taxonomy" id="3098149"/>
    <lineage>
        <taxon>Bacteria</taxon>
        <taxon>Pseudomonadati</taxon>
        <taxon>Pseudomonadota</taxon>
        <taxon>Alphaproteobacteria</taxon>
        <taxon>Hyphomicrobiales</taxon>
        <taxon>Aurantimonadaceae</taxon>
        <taxon>Fulvimarina</taxon>
    </lineage>
</organism>
<dbReference type="InterPro" id="IPR027417">
    <property type="entry name" value="P-loop_NTPase"/>
</dbReference>
<dbReference type="Pfam" id="PF00271">
    <property type="entry name" value="Helicase_C"/>
    <property type="match status" value="1"/>
</dbReference>
<evidence type="ECO:0000259" key="2">
    <source>
        <dbReference type="PROSITE" id="PS51192"/>
    </source>
</evidence>
<feature type="domain" description="Helicase C-terminal" evidence="3">
    <location>
        <begin position="348"/>
        <end position="498"/>
    </location>
</feature>
<proteinExistence type="predicted"/>
<dbReference type="PANTHER" id="PTHR45766:SF6">
    <property type="entry name" value="SWI_SNF-RELATED MATRIX-ASSOCIATED ACTIN-DEPENDENT REGULATOR OF CHROMATIN SUBFAMILY A-LIKE PROTEIN 1"/>
    <property type="match status" value="1"/>
</dbReference>
<evidence type="ECO:0000313" key="5">
    <source>
        <dbReference type="Proteomes" id="UP001294412"/>
    </source>
</evidence>
<gene>
    <name evidence="4" type="ORF">U0C82_03850</name>
</gene>
<dbReference type="GO" id="GO:0004386">
    <property type="term" value="F:helicase activity"/>
    <property type="evidence" value="ECO:0007669"/>
    <property type="project" value="UniProtKB-KW"/>
</dbReference>
<dbReference type="EMBL" id="JAXLPB010000001">
    <property type="protein sequence ID" value="MDY8108283.1"/>
    <property type="molecule type" value="Genomic_DNA"/>
</dbReference>
<keyword evidence="5" id="KW-1185">Reference proteome</keyword>
<dbReference type="SMART" id="SM00487">
    <property type="entry name" value="DEXDc"/>
    <property type="match status" value="1"/>
</dbReference>
<dbReference type="Proteomes" id="UP001294412">
    <property type="component" value="Unassembled WGS sequence"/>
</dbReference>
<protein>
    <submittedName>
        <fullName evidence="4">Helicase-related protein</fullName>
    </submittedName>
</protein>
<name>A0ABU5HYS9_9HYPH</name>
<evidence type="ECO:0000259" key="3">
    <source>
        <dbReference type="PROSITE" id="PS51194"/>
    </source>
</evidence>
<dbReference type="PROSITE" id="PS51192">
    <property type="entry name" value="HELICASE_ATP_BIND_1"/>
    <property type="match status" value="1"/>
</dbReference>
<dbReference type="PANTHER" id="PTHR45766">
    <property type="entry name" value="DNA ANNEALING HELICASE AND ENDONUCLEASE ZRANB3 FAMILY MEMBER"/>
    <property type="match status" value="1"/>
</dbReference>
<accession>A0ABU5HYS9</accession>
<comment type="caution">
    <text evidence="4">The sequence shown here is derived from an EMBL/GenBank/DDBJ whole genome shotgun (WGS) entry which is preliminary data.</text>
</comment>
<keyword evidence="4" id="KW-0547">Nucleotide-binding</keyword>
<dbReference type="InterPro" id="IPR014001">
    <property type="entry name" value="Helicase_ATP-bd"/>
</dbReference>
<evidence type="ECO:0000256" key="1">
    <source>
        <dbReference type="ARBA" id="ARBA00022801"/>
    </source>
</evidence>
<dbReference type="SUPFAM" id="SSF52540">
    <property type="entry name" value="P-loop containing nucleoside triphosphate hydrolases"/>
    <property type="match status" value="2"/>
</dbReference>
<dbReference type="Gene3D" id="3.40.50.300">
    <property type="entry name" value="P-loop containing nucleotide triphosphate hydrolases"/>
    <property type="match status" value="2"/>
</dbReference>